<organism evidence="12">
    <name type="scientific">Candidatus Kentrum sp. DK</name>
    <dbReference type="NCBI Taxonomy" id="2126562"/>
    <lineage>
        <taxon>Bacteria</taxon>
        <taxon>Pseudomonadati</taxon>
        <taxon>Pseudomonadota</taxon>
        <taxon>Gammaproteobacteria</taxon>
        <taxon>Candidatus Kentrum</taxon>
    </lineage>
</organism>
<sequence>MDQKITRNLLLAGSLAFSVNAFAGPSADMLSNTCAGCHGTDGSSVGPASPTIAGLTEDYFLEAMEKYKSGERPATIMDRIAKGYSEEEIKAMAAWFAKKPFVRVTQVHDSAKVDAGEKLHKKYCESCHEDSGKLADGNSVLAGQWIPYLRYSMEDFLSEAREMPKKMKKKMERLVKKEGDDGVEAIVQYYGSQQ</sequence>
<feature type="binding site" description="covalent" evidence="8">
    <location>
        <position position="34"/>
    </location>
    <ligand>
        <name>heme c</name>
        <dbReference type="ChEBI" id="CHEBI:61717"/>
        <label>1</label>
    </ligand>
</feature>
<dbReference type="GO" id="GO:0020037">
    <property type="term" value="F:heme binding"/>
    <property type="evidence" value="ECO:0007669"/>
    <property type="project" value="InterPro"/>
</dbReference>
<feature type="chain" id="PRO_5019016236" evidence="10">
    <location>
        <begin position="24"/>
        <end position="194"/>
    </location>
</feature>
<feature type="binding site" description="covalent" evidence="8">
    <location>
        <position position="37"/>
    </location>
    <ligand>
        <name>heme c</name>
        <dbReference type="ChEBI" id="CHEBI:61717"/>
        <label>1</label>
    </ligand>
</feature>
<keyword evidence="5" id="KW-0574">Periplasm</keyword>
<evidence type="ECO:0000313" key="12">
    <source>
        <dbReference type="EMBL" id="VFJ44673.1"/>
    </source>
</evidence>
<keyword evidence="10" id="KW-0732">Signal</keyword>
<dbReference type="Gene3D" id="1.10.760.10">
    <property type="entry name" value="Cytochrome c-like domain"/>
    <property type="match status" value="2"/>
</dbReference>
<dbReference type="PROSITE" id="PS51007">
    <property type="entry name" value="CYTC"/>
    <property type="match status" value="2"/>
</dbReference>
<feature type="domain" description="Cytochrome c" evidence="11">
    <location>
        <begin position="8"/>
        <end position="100"/>
    </location>
</feature>
<feature type="binding site" description="axial binding residue" evidence="9">
    <location>
        <position position="77"/>
    </location>
    <ligand>
        <name>heme c</name>
        <dbReference type="ChEBI" id="CHEBI:61717"/>
        <label>1</label>
    </ligand>
    <ligandPart>
        <name>Fe</name>
        <dbReference type="ChEBI" id="CHEBI:18248"/>
    </ligandPart>
</feature>
<dbReference type="AlphaFoldDB" id="A0A450RZD5"/>
<feature type="binding site" description="covalent" evidence="8">
    <location>
        <position position="127"/>
    </location>
    <ligand>
        <name>heme c</name>
        <dbReference type="ChEBI" id="CHEBI:61717"/>
        <label>2</label>
    </ligand>
</feature>
<gene>
    <name evidence="12" type="ORF">BECKDK2373C_GA0170839_10092</name>
</gene>
<proteinExistence type="predicted"/>
<feature type="binding site" description="axial binding residue" evidence="9">
    <location>
        <position position="171"/>
    </location>
    <ligand>
        <name>heme c</name>
        <dbReference type="ChEBI" id="CHEBI:61717"/>
        <label>2</label>
    </ligand>
    <ligandPart>
        <name>Fe</name>
        <dbReference type="ChEBI" id="CHEBI:18248"/>
    </ligandPart>
</feature>
<dbReference type="InterPro" id="IPR036909">
    <property type="entry name" value="Cyt_c-like_dom_sf"/>
</dbReference>
<dbReference type="PANTHER" id="PTHR33751">
    <property type="entry name" value="CBB3-TYPE CYTOCHROME C OXIDASE SUBUNIT FIXP"/>
    <property type="match status" value="1"/>
</dbReference>
<dbReference type="InterPro" id="IPR050597">
    <property type="entry name" value="Cytochrome_c_Oxidase_Subunit"/>
</dbReference>
<feature type="binding site" description="covalent" evidence="8">
    <location>
        <position position="124"/>
    </location>
    <ligand>
        <name>heme c</name>
        <dbReference type="ChEBI" id="CHEBI:61717"/>
        <label>2</label>
    </ligand>
</feature>
<protein>
    <submittedName>
        <fullName evidence="12">Sulfide dehydrogenase (Flavocytochrome c), cytochrome c subunit</fullName>
    </submittedName>
</protein>
<dbReference type="Pfam" id="PF13442">
    <property type="entry name" value="Cytochrome_CBB3"/>
    <property type="match status" value="1"/>
</dbReference>
<dbReference type="GO" id="GO:0009055">
    <property type="term" value="F:electron transfer activity"/>
    <property type="evidence" value="ECO:0007669"/>
    <property type="project" value="InterPro"/>
</dbReference>
<dbReference type="GO" id="GO:0005506">
    <property type="term" value="F:iron ion binding"/>
    <property type="evidence" value="ECO:0007669"/>
    <property type="project" value="InterPro"/>
</dbReference>
<keyword evidence="4 9" id="KW-0479">Metal-binding</keyword>
<evidence type="ECO:0000256" key="7">
    <source>
        <dbReference type="ARBA" id="ARBA00023004"/>
    </source>
</evidence>
<dbReference type="EMBL" id="CAADEY010000009">
    <property type="protein sequence ID" value="VFJ44673.1"/>
    <property type="molecule type" value="Genomic_DNA"/>
</dbReference>
<feature type="binding site" description="axial binding residue" evidence="9">
    <location>
        <position position="128"/>
    </location>
    <ligand>
        <name>heme c</name>
        <dbReference type="ChEBI" id="CHEBI:61717"/>
        <label>2</label>
    </ligand>
    <ligandPart>
        <name>Fe</name>
        <dbReference type="ChEBI" id="CHEBI:18248"/>
    </ligandPart>
</feature>
<evidence type="ECO:0000256" key="1">
    <source>
        <dbReference type="ARBA" id="ARBA00004418"/>
    </source>
</evidence>
<keyword evidence="3 8" id="KW-0349">Heme</keyword>
<evidence type="ECO:0000256" key="4">
    <source>
        <dbReference type="ARBA" id="ARBA00022723"/>
    </source>
</evidence>
<dbReference type="PIRSF" id="PIRSF000005">
    <property type="entry name" value="Cytochrome_c4"/>
    <property type="match status" value="1"/>
</dbReference>
<feature type="binding site" description="axial binding residue" evidence="9">
    <location>
        <position position="38"/>
    </location>
    <ligand>
        <name>heme c</name>
        <dbReference type="ChEBI" id="CHEBI:61717"/>
        <label>1</label>
    </ligand>
    <ligandPart>
        <name>Fe</name>
        <dbReference type="ChEBI" id="CHEBI:18248"/>
    </ligandPart>
</feature>
<feature type="domain" description="Cytochrome c" evidence="11">
    <location>
        <begin position="111"/>
        <end position="194"/>
    </location>
</feature>
<dbReference type="SUPFAM" id="SSF46626">
    <property type="entry name" value="Cytochrome c"/>
    <property type="match status" value="2"/>
</dbReference>
<dbReference type="InterPro" id="IPR009056">
    <property type="entry name" value="Cyt_c-like_dom"/>
</dbReference>
<evidence type="ECO:0000256" key="3">
    <source>
        <dbReference type="ARBA" id="ARBA00022617"/>
    </source>
</evidence>
<accession>A0A450RZD5</accession>
<name>A0A450RZD5_9GAMM</name>
<evidence type="ECO:0000256" key="10">
    <source>
        <dbReference type="SAM" id="SignalP"/>
    </source>
</evidence>
<keyword evidence="7 9" id="KW-0408">Iron</keyword>
<evidence type="ECO:0000256" key="8">
    <source>
        <dbReference type="PIRSR" id="PIRSR000005-1"/>
    </source>
</evidence>
<comment type="subcellular location">
    <subcellularLocation>
        <location evidence="1">Periplasm</location>
    </subcellularLocation>
</comment>
<dbReference type="InterPro" id="IPR024167">
    <property type="entry name" value="Cytochrome_c4-like"/>
</dbReference>
<comment type="PTM">
    <text evidence="8">Binds 2 heme c groups covalently per subunit.</text>
</comment>
<evidence type="ECO:0000256" key="5">
    <source>
        <dbReference type="ARBA" id="ARBA00022764"/>
    </source>
</evidence>
<dbReference type="Pfam" id="PF00034">
    <property type="entry name" value="Cytochrom_C"/>
    <property type="match status" value="1"/>
</dbReference>
<reference evidence="12" key="1">
    <citation type="submission" date="2019-02" db="EMBL/GenBank/DDBJ databases">
        <authorList>
            <person name="Gruber-Vodicka R. H."/>
            <person name="Seah K. B. B."/>
        </authorList>
    </citation>
    <scope>NUCLEOTIDE SEQUENCE</scope>
    <source>
        <strain evidence="12">BECK_DK161</strain>
    </source>
</reference>
<keyword evidence="6" id="KW-0249">Electron transport</keyword>
<dbReference type="GO" id="GO:0042597">
    <property type="term" value="C:periplasmic space"/>
    <property type="evidence" value="ECO:0007669"/>
    <property type="project" value="UniProtKB-SubCell"/>
</dbReference>
<evidence type="ECO:0000256" key="6">
    <source>
        <dbReference type="ARBA" id="ARBA00022982"/>
    </source>
</evidence>
<feature type="signal peptide" evidence="10">
    <location>
        <begin position="1"/>
        <end position="23"/>
    </location>
</feature>
<evidence type="ECO:0000256" key="9">
    <source>
        <dbReference type="PIRSR" id="PIRSR000005-2"/>
    </source>
</evidence>
<evidence type="ECO:0000256" key="2">
    <source>
        <dbReference type="ARBA" id="ARBA00022448"/>
    </source>
</evidence>
<evidence type="ECO:0000259" key="11">
    <source>
        <dbReference type="PROSITE" id="PS51007"/>
    </source>
</evidence>
<dbReference type="PANTHER" id="PTHR33751:SF9">
    <property type="entry name" value="CYTOCHROME C4"/>
    <property type="match status" value="1"/>
</dbReference>
<keyword evidence="2" id="KW-0813">Transport</keyword>